<proteinExistence type="inferred from homology"/>
<name>A0A4R3LVC3_9HYPH</name>
<dbReference type="Proteomes" id="UP000294664">
    <property type="component" value="Unassembled WGS sequence"/>
</dbReference>
<dbReference type="RefSeq" id="WP_132032338.1">
    <property type="nucleotide sequence ID" value="NZ_SMAI01000008.1"/>
</dbReference>
<dbReference type="GO" id="GO:0016616">
    <property type="term" value="F:oxidoreductase activity, acting on the CH-OH group of donors, NAD or NADP as acceptor"/>
    <property type="evidence" value="ECO:0007669"/>
    <property type="project" value="TreeGrafter"/>
</dbReference>
<dbReference type="Pfam" id="PF13561">
    <property type="entry name" value="adh_short_C2"/>
    <property type="match status" value="1"/>
</dbReference>
<evidence type="ECO:0000313" key="4">
    <source>
        <dbReference type="Proteomes" id="UP000294664"/>
    </source>
</evidence>
<dbReference type="OrthoDB" id="7950208at2"/>
<dbReference type="PRINTS" id="PR00080">
    <property type="entry name" value="SDRFAMILY"/>
</dbReference>
<dbReference type="InterPro" id="IPR057326">
    <property type="entry name" value="KR_dom"/>
</dbReference>
<accession>A0A4R3LVC3</accession>
<dbReference type="SUPFAM" id="SSF51735">
    <property type="entry name" value="NAD(P)-binding Rossmann-fold domains"/>
    <property type="match status" value="1"/>
</dbReference>
<sequence length="253" mass="25585">MPDHGSVLVTGGASGIGLALVEDLLKAGWRVVAADVSEANLAATQAALAGHGNALRVLQLDVTDEPAVVETVAAVDRDFGPLRGVVNCAGIARDVPALDTSADLFRKILDVNLVGTFVVAREAARAMKANGGGSIVNIASVSGQRGNLGRSAYGSSKAGVILLTQVMAVELAADNVRVNAVAPGPIETPLVKALHTNEARAAWMRTVPMKRYAAPGEVAGAIAFLLDGTKSGFVTGQTLGVDGGFAAGGLIGQ</sequence>
<reference evidence="3 4" key="1">
    <citation type="submission" date="2019-03" db="EMBL/GenBank/DDBJ databases">
        <title>Genomic Encyclopedia of Type Strains, Phase IV (KMG-IV): sequencing the most valuable type-strain genomes for metagenomic binning, comparative biology and taxonomic classification.</title>
        <authorList>
            <person name="Goeker M."/>
        </authorList>
    </citation>
    <scope>NUCLEOTIDE SEQUENCE [LARGE SCALE GENOMIC DNA]</scope>
    <source>
        <strain evidence="3 4">DSM 9035</strain>
    </source>
</reference>
<dbReference type="PANTHER" id="PTHR42760:SF123">
    <property type="entry name" value="OXIDOREDUCTASE"/>
    <property type="match status" value="1"/>
</dbReference>
<dbReference type="FunFam" id="3.40.50.720:FF:000084">
    <property type="entry name" value="Short-chain dehydrogenase reductase"/>
    <property type="match status" value="1"/>
</dbReference>
<dbReference type="EMBL" id="SMAI01000008">
    <property type="protein sequence ID" value="TCT03996.1"/>
    <property type="molecule type" value="Genomic_DNA"/>
</dbReference>
<evidence type="ECO:0000256" key="1">
    <source>
        <dbReference type="ARBA" id="ARBA00006484"/>
    </source>
</evidence>
<feature type="domain" description="Ketoreductase" evidence="2">
    <location>
        <begin position="5"/>
        <end position="189"/>
    </location>
</feature>
<dbReference type="PROSITE" id="PS00061">
    <property type="entry name" value="ADH_SHORT"/>
    <property type="match status" value="1"/>
</dbReference>
<keyword evidence="4" id="KW-1185">Reference proteome</keyword>
<protein>
    <submittedName>
        <fullName evidence="3">NAD(P)-dependent dehydrogenase (Short-subunit alcohol dehydrogenase family)</fullName>
    </submittedName>
</protein>
<dbReference type="CDD" id="cd05233">
    <property type="entry name" value="SDR_c"/>
    <property type="match status" value="1"/>
</dbReference>
<dbReference type="PRINTS" id="PR00081">
    <property type="entry name" value="GDHRDH"/>
</dbReference>
<gene>
    <name evidence="3" type="ORF">EDC64_108162</name>
</gene>
<dbReference type="InterPro" id="IPR020904">
    <property type="entry name" value="Sc_DH/Rdtase_CS"/>
</dbReference>
<dbReference type="InterPro" id="IPR002347">
    <property type="entry name" value="SDR_fam"/>
</dbReference>
<comment type="caution">
    <text evidence="3">The sequence shown here is derived from an EMBL/GenBank/DDBJ whole genome shotgun (WGS) entry which is preliminary data.</text>
</comment>
<comment type="similarity">
    <text evidence="1">Belongs to the short-chain dehydrogenases/reductases (SDR) family.</text>
</comment>
<dbReference type="Gene3D" id="3.40.50.720">
    <property type="entry name" value="NAD(P)-binding Rossmann-like Domain"/>
    <property type="match status" value="1"/>
</dbReference>
<dbReference type="InterPro" id="IPR036291">
    <property type="entry name" value="NAD(P)-bd_dom_sf"/>
</dbReference>
<dbReference type="PANTHER" id="PTHR42760">
    <property type="entry name" value="SHORT-CHAIN DEHYDROGENASES/REDUCTASES FAMILY MEMBER"/>
    <property type="match status" value="1"/>
</dbReference>
<dbReference type="AlphaFoldDB" id="A0A4R3LVC3"/>
<evidence type="ECO:0000313" key="3">
    <source>
        <dbReference type="EMBL" id="TCT03996.1"/>
    </source>
</evidence>
<dbReference type="GO" id="GO:0030497">
    <property type="term" value="P:fatty acid elongation"/>
    <property type="evidence" value="ECO:0007669"/>
    <property type="project" value="TreeGrafter"/>
</dbReference>
<dbReference type="SMART" id="SM00822">
    <property type="entry name" value="PKS_KR"/>
    <property type="match status" value="1"/>
</dbReference>
<organism evidence="3 4">
    <name type="scientific">Aquabacter spiritensis</name>
    <dbReference type="NCBI Taxonomy" id="933073"/>
    <lineage>
        <taxon>Bacteria</taxon>
        <taxon>Pseudomonadati</taxon>
        <taxon>Pseudomonadota</taxon>
        <taxon>Alphaproteobacteria</taxon>
        <taxon>Hyphomicrobiales</taxon>
        <taxon>Xanthobacteraceae</taxon>
        <taxon>Aquabacter</taxon>
    </lineage>
</organism>
<evidence type="ECO:0000259" key="2">
    <source>
        <dbReference type="SMART" id="SM00822"/>
    </source>
</evidence>